<evidence type="ECO:0000313" key="3">
    <source>
        <dbReference type="EMBL" id="CAE6350924.1"/>
    </source>
</evidence>
<dbReference type="Proteomes" id="UP000663843">
    <property type="component" value="Unassembled WGS sequence"/>
</dbReference>
<feature type="compositionally biased region" description="Low complexity" evidence="1">
    <location>
        <begin position="240"/>
        <end position="254"/>
    </location>
</feature>
<feature type="compositionally biased region" description="Basic and acidic residues" evidence="1">
    <location>
        <begin position="492"/>
        <end position="501"/>
    </location>
</feature>
<name>A0A8H2ZYD7_9AGAM</name>
<dbReference type="PANTHER" id="PTHR37487">
    <property type="entry name" value="CHROMOSOME 1, WHOLE GENOME SHOTGUN SEQUENCE"/>
    <property type="match status" value="1"/>
</dbReference>
<organism evidence="3 4">
    <name type="scientific">Rhizoctonia solani</name>
    <dbReference type="NCBI Taxonomy" id="456999"/>
    <lineage>
        <taxon>Eukaryota</taxon>
        <taxon>Fungi</taxon>
        <taxon>Dikarya</taxon>
        <taxon>Basidiomycota</taxon>
        <taxon>Agaricomycotina</taxon>
        <taxon>Agaricomycetes</taxon>
        <taxon>Cantharellales</taxon>
        <taxon>Ceratobasidiaceae</taxon>
        <taxon>Rhizoctonia</taxon>
    </lineage>
</organism>
<dbReference type="EMBL" id="CAJMWT010000768">
    <property type="protein sequence ID" value="CAE6350924.1"/>
    <property type="molecule type" value="Genomic_DNA"/>
</dbReference>
<proteinExistence type="predicted"/>
<feature type="compositionally biased region" description="Low complexity" evidence="1">
    <location>
        <begin position="442"/>
        <end position="453"/>
    </location>
</feature>
<sequence>MSLPPWDQLTFTFGWEPWVHTMRQCSSLSVEFSTDLAPGFVANPAPAPPYTVIVYAGGYRPLTMAVGNIGQNGTFDWVVNLPLGPKYLLAMKDSAGYNGGSSLLWTMTTGNGSCALDPSPITPSSLSFTRTGSAQCGEINYVIHNGTSPYQIEIIPEIHQRRTLYFATNQFGFIMDLPTGLNVYVAITDAAGNSGVDELMTIGTSSDNSCLKAAGTVSVGRVSTMYTGSGISMPSATPTFLATTTDQGTTGSTGRPQNDRSTGVTKNAPIIAGIVAGIVAVALFIFVLICLHHRRKRRAVSEAQPTNMIQQQVNLAHNPYTHTHFVPPVVQYPSAVIPQIQTPEPRIYAPSAQYATNMFMPMPDDAYIQHLANLPAHVPRPHSYHTGQTPLLDGTPSVDQSRFSQGTFPGSGGPLTASRLSSETGTTDDKQRTASMPPSLPPGALAPLSNLGPSEQQRVPQTPETPPIRPSLIGSPRSETLTTLPPYGPAEGKPESPAPEK</sequence>
<feature type="region of interest" description="Disordered" evidence="1">
    <location>
        <begin position="240"/>
        <end position="263"/>
    </location>
</feature>
<evidence type="ECO:0000313" key="4">
    <source>
        <dbReference type="Proteomes" id="UP000663843"/>
    </source>
</evidence>
<gene>
    <name evidence="3" type="ORF">RDB_LOCUS6791</name>
</gene>
<feature type="region of interest" description="Disordered" evidence="1">
    <location>
        <begin position="379"/>
        <end position="501"/>
    </location>
</feature>
<keyword evidence="2" id="KW-0812">Transmembrane</keyword>
<reference evidence="3" key="1">
    <citation type="submission" date="2021-01" db="EMBL/GenBank/DDBJ databases">
        <authorList>
            <person name="Kaushik A."/>
        </authorList>
    </citation>
    <scope>NUCLEOTIDE SEQUENCE</scope>
    <source>
        <strain evidence="3">AG2-2IIIB</strain>
    </source>
</reference>
<accession>A0A8H2ZYD7</accession>
<dbReference type="PANTHER" id="PTHR37487:SF3">
    <property type="entry name" value="CLEAVAGE_POLYADENYLATION SPECIFICITY FACTOR A SUBUNIT N-TERMINAL DOMAIN-CONTAINING PROTEIN"/>
    <property type="match status" value="1"/>
</dbReference>
<dbReference type="AlphaFoldDB" id="A0A8H2ZYD7"/>
<keyword evidence="2" id="KW-0472">Membrane</keyword>
<evidence type="ECO:0000256" key="1">
    <source>
        <dbReference type="SAM" id="MobiDB-lite"/>
    </source>
</evidence>
<evidence type="ECO:0000256" key="2">
    <source>
        <dbReference type="SAM" id="Phobius"/>
    </source>
</evidence>
<comment type="caution">
    <text evidence="3">The sequence shown here is derived from an EMBL/GenBank/DDBJ whole genome shotgun (WGS) entry which is preliminary data.</text>
</comment>
<feature type="transmembrane region" description="Helical" evidence="2">
    <location>
        <begin position="270"/>
        <end position="291"/>
    </location>
</feature>
<feature type="compositionally biased region" description="Polar residues" evidence="1">
    <location>
        <begin position="397"/>
        <end position="408"/>
    </location>
</feature>
<evidence type="ECO:0008006" key="5">
    <source>
        <dbReference type="Google" id="ProtNLM"/>
    </source>
</evidence>
<keyword evidence="2" id="KW-1133">Transmembrane helix</keyword>
<protein>
    <recommendedName>
        <fullName evidence="5">Transmembrane protein</fullName>
    </recommendedName>
</protein>